<dbReference type="InterPro" id="IPR002298">
    <property type="entry name" value="DNA_polymerase_A"/>
</dbReference>
<dbReference type="GO" id="GO:0003677">
    <property type="term" value="F:DNA binding"/>
    <property type="evidence" value="ECO:0007669"/>
    <property type="project" value="InterPro"/>
</dbReference>
<evidence type="ECO:0000259" key="3">
    <source>
        <dbReference type="SMART" id="SM00482"/>
    </source>
</evidence>
<evidence type="ECO:0000256" key="2">
    <source>
        <dbReference type="ARBA" id="ARBA00023109"/>
    </source>
</evidence>
<evidence type="ECO:0000313" key="5">
    <source>
        <dbReference type="Proteomes" id="UP000225564"/>
    </source>
</evidence>
<dbReference type="InterPro" id="IPR002562">
    <property type="entry name" value="3'-5'_exonuclease_dom"/>
</dbReference>
<dbReference type="GO" id="GO:0006302">
    <property type="term" value="P:double-strand break repair"/>
    <property type="evidence" value="ECO:0007669"/>
    <property type="project" value="TreeGrafter"/>
</dbReference>
<reference evidence="4 5" key="1">
    <citation type="submission" date="2017-02" db="EMBL/GenBank/DDBJ databases">
        <title>Comeplete genome sequence of Bacteriophage pVco-5, that infects Vibrio corallilyticus.</title>
        <authorList>
            <person name="Kim H.J."/>
            <person name="Park S.C."/>
        </authorList>
    </citation>
    <scope>NUCLEOTIDE SEQUENCE [LARGE SCALE GENOMIC DNA]</scope>
</reference>
<dbReference type="PANTHER" id="PTHR10133:SF27">
    <property type="entry name" value="DNA POLYMERASE NU"/>
    <property type="match status" value="1"/>
</dbReference>
<dbReference type="PANTHER" id="PTHR10133">
    <property type="entry name" value="DNA POLYMERASE I"/>
    <property type="match status" value="1"/>
</dbReference>
<gene>
    <name evidence="4" type="ORF">pVco5_096</name>
</gene>
<dbReference type="InterPro" id="IPR001098">
    <property type="entry name" value="DNA-dir_DNA_pol_A_palm_dom"/>
</dbReference>
<dbReference type="GO" id="GO:0006261">
    <property type="term" value="P:DNA-templated DNA replication"/>
    <property type="evidence" value="ECO:0007669"/>
    <property type="project" value="InterPro"/>
</dbReference>
<evidence type="ECO:0000256" key="1">
    <source>
        <dbReference type="ARBA" id="ARBA00022705"/>
    </source>
</evidence>
<dbReference type="SUPFAM" id="SSF53098">
    <property type="entry name" value="Ribonuclease H-like"/>
    <property type="match status" value="1"/>
</dbReference>
<dbReference type="SUPFAM" id="SSF56672">
    <property type="entry name" value="DNA/RNA polymerases"/>
    <property type="match status" value="1"/>
</dbReference>
<protein>
    <submittedName>
        <fullName evidence="4">DNA polymerase</fullName>
    </submittedName>
</protein>
<dbReference type="GO" id="GO:0039693">
    <property type="term" value="P:viral DNA genome replication"/>
    <property type="evidence" value="ECO:0007669"/>
    <property type="project" value="UniProtKB-KW"/>
</dbReference>
<dbReference type="Gene3D" id="1.20.1060.10">
    <property type="entry name" value="Taq DNA Polymerase, Chain T, domain 4"/>
    <property type="match status" value="1"/>
</dbReference>
<dbReference type="InterPro" id="IPR012337">
    <property type="entry name" value="RNaseH-like_sf"/>
</dbReference>
<dbReference type="Pfam" id="PF00476">
    <property type="entry name" value="DNA_pol_A"/>
    <property type="match status" value="1"/>
</dbReference>
<dbReference type="SMART" id="SM00482">
    <property type="entry name" value="POLAc"/>
    <property type="match status" value="1"/>
</dbReference>
<dbReference type="Proteomes" id="UP000225564">
    <property type="component" value="Segment"/>
</dbReference>
<feature type="domain" description="DNA-directed DNA polymerase family A palm" evidence="3">
    <location>
        <begin position="536"/>
        <end position="734"/>
    </location>
</feature>
<keyword evidence="5" id="KW-1185">Reference proteome</keyword>
<dbReference type="PRINTS" id="PR00868">
    <property type="entry name" value="DNAPOLI"/>
</dbReference>
<dbReference type="Pfam" id="PF01612">
    <property type="entry name" value="DNA_pol_A_exo1"/>
    <property type="match status" value="1"/>
</dbReference>
<sequence length="835" mass="94793">MTEQGVPSDSFIGFSLEYDNPKKVTVKGAKEYLATLMPVLKDLGVKYLYCTDGNYFKVLTKARKAEPNYGYVLPCTMEGYEHMHVVLSANYQGLFINDTLQEKIDLANKTLVEHRKGTYQEIGTNIIKHAEYIPANPTRVKEALDRLHQYDSITIDTETFSLLHTRAGLGTIGFAWSEHEGICIDVEHYAKTEGIGLLRYRREIKELLRKFLTEYRGNIKFHNASYDIKILIYYLWMDDMLDTEGLLTGLDILTRDFDDTRIIAYLALNSCGQQSGYLSLKNLAHEFAGNYAQDDIDDITLIKNAPLMEYNLVDCLSTWFVFKKYYPVMVQDEQLEVYQFFKKILKNIIQMELTGMPLNMTRVLEVQAELQGIVDKYREVLKKSKLMAKFSLTARKELMAKKQAKLKKKVLTLDDIDYEFNTNSNLQLISLLHEFLGFEVHSTTDSGQPAVGGDELKGHMKRTDDPEIQEVLEAIIKIQEGDKILGTFINKFVEAEKGPDGWHYLFGSFNLGGTKSGRLSSSKPNLQNLPSGSTYGKLVKSCFQAAPGWLFVGLDYASLEDRINTLLTKDPNKIKVYTSGFDGHSLRAYSYFGESMPDIEDTVESINSISDKYPQYRQDSKAPTFALTYQGTWATLVANCGFTKTVAKQIEARYHELYKVSDSWVQQKLAQASEDGYVTLAFGLRLRTPILAKTILGNSYTPKQAAAESRTAGNAVSGQSYGLLNSRAGVEFQERTMNSKHRLDIKPSAHIHDAQYMMIRNRVDVVEWVNDNLVECVEWQELPEIQHDEVKLTGNLGIFYPAWHNEIELKHQLSAKEIVETCKAGIAKYEAKKNG</sequence>
<dbReference type="EMBL" id="KY612839">
    <property type="protein sequence ID" value="ARM71084.1"/>
    <property type="molecule type" value="Genomic_DNA"/>
</dbReference>
<keyword evidence="1" id="KW-0235">DNA replication</keyword>
<keyword evidence="2" id="KW-1194">Viral DNA replication</keyword>
<dbReference type="InterPro" id="IPR043502">
    <property type="entry name" value="DNA/RNA_pol_sf"/>
</dbReference>
<dbReference type="Gene3D" id="1.10.150.20">
    <property type="entry name" value="5' to 3' exonuclease, C-terminal subdomain"/>
    <property type="match status" value="1"/>
</dbReference>
<dbReference type="InterPro" id="IPR036397">
    <property type="entry name" value="RNaseH_sf"/>
</dbReference>
<dbReference type="GO" id="GO:0003887">
    <property type="term" value="F:DNA-directed DNA polymerase activity"/>
    <property type="evidence" value="ECO:0007669"/>
    <property type="project" value="InterPro"/>
</dbReference>
<organism evidence="4 5">
    <name type="scientific">Vibrio phage pVco-5</name>
    <dbReference type="NCBI Taxonomy" id="1965485"/>
    <lineage>
        <taxon>Viruses</taxon>
        <taxon>Duplodnaviria</taxon>
        <taxon>Heunggongvirae</taxon>
        <taxon>Uroviricota</taxon>
        <taxon>Caudoviricetes</taxon>
        <taxon>Schitoviridae</taxon>
        <taxon>Vicoquintavirus</taxon>
        <taxon>Vicoquintavirus Pvco5</taxon>
    </lineage>
</organism>
<accession>A0A1W6JUY2</accession>
<evidence type="ECO:0000313" key="4">
    <source>
        <dbReference type="EMBL" id="ARM71084.1"/>
    </source>
</evidence>
<proteinExistence type="predicted"/>
<dbReference type="Gene3D" id="3.30.70.370">
    <property type="match status" value="1"/>
</dbReference>
<name>A0A1W6JUY2_9CAUD</name>
<dbReference type="Gene3D" id="3.30.420.10">
    <property type="entry name" value="Ribonuclease H-like superfamily/Ribonuclease H"/>
    <property type="match status" value="1"/>
</dbReference>
<dbReference type="GO" id="GO:0008408">
    <property type="term" value="F:3'-5' exonuclease activity"/>
    <property type="evidence" value="ECO:0007669"/>
    <property type="project" value="InterPro"/>
</dbReference>